<name>A0ACA9NW08_9GLOM</name>
<dbReference type="Proteomes" id="UP000789860">
    <property type="component" value="Unassembled WGS sequence"/>
</dbReference>
<proteinExistence type="predicted"/>
<reference evidence="1" key="1">
    <citation type="submission" date="2021-06" db="EMBL/GenBank/DDBJ databases">
        <authorList>
            <person name="Kallberg Y."/>
            <person name="Tangrot J."/>
            <person name="Rosling A."/>
        </authorList>
    </citation>
    <scope>NUCLEOTIDE SEQUENCE</scope>
    <source>
        <strain evidence="1">AU212A</strain>
    </source>
</reference>
<evidence type="ECO:0000313" key="1">
    <source>
        <dbReference type="EMBL" id="CAG8673803.1"/>
    </source>
</evidence>
<keyword evidence="2" id="KW-1185">Reference proteome</keyword>
<evidence type="ECO:0000313" key="2">
    <source>
        <dbReference type="Proteomes" id="UP000789860"/>
    </source>
</evidence>
<protein>
    <submittedName>
        <fullName evidence="1">5496_t:CDS:1</fullName>
    </submittedName>
</protein>
<dbReference type="EMBL" id="CAJVPM010029582">
    <property type="protein sequence ID" value="CAG8673803.1"/>
    <property type="molecule type" value="Genomic_DNA"/>
</dbReference>
<sequence>SDSPVSAIEDSEDVNRLSSTNVVYENVYPVVGTYKIETSANSNNLVYLKDSRKPLECPSGLRLIPKGIGTTRR</sequence>
<organism evidence="1 2">
    <name type="scientific">Scutellospora calospora</name>
    <dbReference type="NCBI Taxonomy" id="85575"/>
    <lineage>
        <taxon>Eukaryota</taxon>
        <taxon>Fungi</taxon>
        <taxon>Fungi incertae sedis</taxon>
        <taxon>Mucoromycota</taxon>
        <taxon>Glomeromycotina</taxon>
        <taxon>Glomeromycetes</taxon>
        <taxon>Diversisporales</taxon>
        <taxon>Gigasporaceae</taxon>
        <taxon>Scutellospora</taxon>
    </lineage>
</organism>
<feature type="non-terminal residue" evidence="1">
    <location>
        <position position="1"/>
    </location>
</feature>
<gene>
    <name evidence="1" type="ORF">SCALOS_LOCUS9476</name>
</gene>
<accession>A0ACA9NW08</accession>
<comment type="caution">
    <text evidence="1">The sequence shown here is derived from an EMBL/GenBank/DDBJ whole genome shotgun (WGS) entry which is preliminary data.</text>
</comment>